<dbReference type="PROSITE" id="PS51017">
    <property type="entry name" value="CCT"/>
    <property type="match status" value="1"/>
</dbReference>
<accession>A0AAV3QLT1</accession>
<evidence type="ECO:0000313" key="6">
    <source>
        <dbReference type="Proteomes" id="UP001454036"/>
    </source>
</evidence>
<dbReference type="EMBL" id="BAABME010005126">
    <property type="protein sequence ID" value="GAA0164694.1"/>
    <property type="molecule type" value="Genomic_DNA"/>
</dbReference>
<evidence type="ECO:0000256" key="1">
    <source>
        <dbReference type="ARBA" id="ARBA00004123"/>
    </source>
</evidence>
<dbReference type="PANTHER" id="PTHR31319:SF114">
    <property type="entry name" value="OS12G0262400 PROTEIN"/>
    <property type="match status" value="1"/>
</dbReference>
<comment type="subcellular location">
    <subcellularLocation>
        <location evidence="1 3">Nucleus</location>
    </subcellularLocation>
</comment>
<gene>
    <name evidence="5" type="ORF">LIER_20270</name>
</gene>
<keyword evidence="2 3" id="KW-0539">Nucleus</keyword>
<dbReference type="GO" id="GO:0003700">
    <property type="term" value="F:DNA-binding transcription factor activity"/>
    <property type="evidence" value="ECO:0007669"/>
    <property type="project" value="TreeGrafter"/>
</dbReference>
<protein>
    <recommendedName>
        <fullName evidence="4">CCT domain-containing protein</fullName>
    </recommendedName>
</protein>
<dbReference type="InterPro" id="IPR010402">
    <property type="entry name" value="CCT_domain"/>
</dbReference>
<dbReference type="PANTHER" id="PTHR31319">
    <property type="entry name" value="ZINC FINGER PROTEIN CONSTANS-LIKE 4"/>
    <property type="match status" value="1"/>
</dbReference>
<organism evidence="5 6">
    <name type="scientific">Lithospermum erythrorhizon</name>
    <name type="common">Purple gromwell</name>
    <name type="synonym">Lithospermum officinale var. erythrorhizon</name>
    <dbReference type="NCBI Taxonomy" id="34254"/>
    <lineage>
        <taxon>Eukaryota</taxon>
        <taxon>Viridiplantae</taxon>
        <taxon>Streptophyta</taxon>
        <taxon>Embryophyta</taxon>
        <taxon>Tracheophyta</taxon>
        <taxon>Spermatophyta</taxon>
        <taxon>Magnoliopsida</taxon>
        <taxon>eudicotyledons</taxon>
        <taxon>Gunneridae</taxon>
        <taxon>Pentapetalae</taxon>
        <taxon>asterids</taxon>
        <taxon>lamiids</taxon>
        <taxon>Boraginales</taxon>
        <taxon>Boraginaceae</taxon>
        <taxon>Boraginoideae</taxon>
        <taxon>Lithospermeae</taxon>
        <taxon>Lithospermum</taxon>
    </lineage>
</organism>
<comment type="caution">
    <text evidence="5">The sequence shown here is derived from an EMBL/GenBank/DDBJ whole genome shotgun (WGS) entry which is preliminary data.</text>
</comment>
<feature type="domain" description="CCT" evidence="4">
    <location>
        <begin position="168"/>
        <end position="210"/>
    </location>
</feature>
<dbReference type="GO" id="GO:0005634">
    <property type="term" value="C:nucleus"/>
    <property type="evidence" value="ECO:0007669"/>
    <property type="project" value="UniProtKB-SubCell"/>
</dbReference>
<name>A0AAV3QLT1_LITER</name>
<dbReference type="Proteomes" id="UP001454036">
    <property type="component" value="Unassembled WGS sequence"/>
</dbReference>
<evidence type="ECO:0000259" key="4">
    <source>
        <dbReference type="PROSITE" id="PS51017"/>
    </source>
</evidence>
<dbReference type="InterPro" id="IPR045281">
    <property type="entry name" value="CONSTANS-like"/>
</dbReference>
<proteinExistence type="predicted"/>
<keyword evidence="6" id="KW-1185">Reference proteome</keyword>
<dbReference type="GO" id="GO:0009909">
    <property type="term" value="P:regulation of flower development"/>
    <property type="evidence" value="ECO:0007669"/>
    <property type="project" value="InterPro"/>
</dbReference>
<evidence type="ECO:0000313" key="5">
    <source>
        <dbReference type="EMBL" id="GAA0164694.1"/>
    </source>
</evidence>
<dbReference type="AlphaFoldDB" id="A0AAV3QLT1"/>
<reference evidence="5 6" key="1">
    <citation type="submission" date="2024-01" db="EMBL/GenBank/DDBJ databases">
        <title>The complete chloroplast genome sequence of Lithospermum erythrorhizon: insights into the phylogenetic relationship among Boraginaceae species and the maternal lineages of purple gromwells.</title>
        <authorList>
            <person name="Okada T."/>
            <person name="Watanabe K."/>
        </authorList>
    </citation>
    <scope>NUCLEOTIDE SEQUENCE [LARGE SCALE GENOMIC DNA]</scope>
</reference>
<dbReference type="Pfam" id="PF06203">
    <property type="entry name" value="CCT"/>
    <property type="match status" value="1"/>
</dbReference>
<sequence length="254" mass="29164">MDEYKNDLITYNMEYSNNFQFSDSVPIFASSTLPSPMIIHGSDYGNSNNSMMAMEPELGYCSSSACSSYGSPSSMTSYVAENIGFLQRTTGSLSLQKNVDNFYPLVSSPTAYNTESDSNSVRKVFNTDDLQGTHMVQRNHRSESPLSNEATILECMNKVACRYSPEERKEKIERYRNKKNLRNFNKKIKYECRKTLADSRPRIRGRFARNDEIIIEKIPETQWGIQSCGEYEEDYEYDENLLNLLDVYSANFVP</sequence>
<evidence type="ECO:0000256" key="3">
    <source>
        <dbReference type="PROSITE-ProRule" id="PRU00357"/>
    </source>
</evidence>
<evidence type="ECO:0000256" key="2">
    <source>
        <dbReference type="ARBA" id="ARBA00023242"/>
    </source>
</evidence>